<feature type="domain" description="N-acetyltransferase" evidence="3">
    <location>
        <begin position="9"/>
        <end position="180"/>
    </location>
</feature>
<evidence type="ECO:0000256" key="2">
    <source>
        <dbReference type="ARBA" id="ARBA00023315"/>
    </source>
</evidence>
<organism evidence="4 5">
    <name type="scientific">Faunimonas pinastri</name>
    <dbReference type="NCBI Taxonomy" id="1855383"/>
    <lineage>
        <taxon>Bacteria</taxon>
        <taxon>Pseudomonadati</taxon>
        <taxon>Pseudomonadota</taxon>
        <taxon>Alphaproteobacteria</taxon>
        <taxon>Hyphomicrobiales</taxon>
        <taxon>Afifellaceae</taxon>
        <taxon>Faunimonas</taxon>
    </lineage>
</organism>
<dbReference type="STRING" id="1855383.SAMN05216548_105121"/>
<evidence type="ECO:0000313" key="5">
    <source>
        <dbReference type="Proteomes" id="UP000199647"/>
    </source>
</evidence>
<keyword evidence="1 4" id="KW-0808">Transferase</keyword>
<protein>
    <submittedName>
        <fullName evidence="4">L-amino acid N-acyltransferase YncA</fullName>
    </submittedName>
</protein>
<accession>A0A1H9GQS7</accession>
<dbReference type="Gene3D" id="3.40.630.30">
    <property type="match status" value="1"/>
</dbReference>
<proteinExistence type="predicted"/>
<dbReference type="PROSITE" id="PS51186">
    <property type="entry name" value="GNAT"/>
    <property type="match status" value="1"/>
</dbReference>
<dbReference type="GO" id="GO:0016747">
    <property type="term" value="F:acyltransferase activity, transferring groups other than amino-acyl groups"/>
    <property type="evidence" value="ECO:0007669"/>
    <property type="project" value="InterPro"/>
</dbReference>
<dbReference type="EMBL" id="FOFG01000005">
    <property type="protein sequence ID" value="SEQ52477.1"/>
    <property type="molecule type" value="Genomic_DNA"/>
</dbReference>
<dbReference type="PANTHER" id="PTHR43877">
    <property type="entry name" value="AMINOALKYLPHOSPHONATE N-ACETYLTRANSFERASE-RELATED-RELATED"/>
    <property type="match status" value="1"/>
</dbReference>
<evidence type="ECO:0000313" key="4">
    <source>
        <dbReference type="EMBL" id="SEQ52477.1"/>
    </source>
</evidence>
<reference evidence="4 5" key="1">
    <citation type="submission" date="2016-10" db="EMBL/GenBank/DDBJ databases">
        <authorList>
            <person name="de Groot N.N."/>
        </authorList>
    </citation>
    <scope>NUCLEOTIDE SEQUENCE [LARGE SCALE GENOMIC DNA]</scope>
    <source>
        <strain evidence="4 5">A52C2</strain>
    </source>
</reference>
<dbReference type="AlphaFoldDB" id="A0A1H9GQS7"/>
<dbReference type="SUPFAM" id="SSF55729">
    <property type="entry name" value="Acyl-CoA N-acyltransferases (Nat)"/>
    <property type="match status" value="1"/>
</dbReference>
<dbReference type="InterPro" id="IPR000182">
    <property type="entry name" value="GNAT_dom"/>
</dbReference>
<keyword evidence="2 4" id="KW-0012">Acyltransferase</keyword>
<dbReference type="OrthoDB" id="3389160at2"/>
<dbReference type="InterPro" id="IPR050832">
    <property type="entry name" value="Bact_Acetyltransf"/>
</dbReference>
<gene>
    <name evidence="4" type="ORF">SAMN05216548_105121</name>
</gene>
<keyword evidence="5" id="KW-1185">Reference proteome</keyword>
<evidence type="ECO:0000259" key="3">
    <source>
        <dbReference type="PROSITE" id="PS51186"/>
    </source>
</evidence>
<dbReference type="RefSeq" id="WP_092496260.1">
    <property type="nucleotide sequence ID" value="NZ_FOFG01000005.1"/>
</dbReference>
<evidence type="ECO:0000256" key="1">
    <source>
        <dbReference type="ARBA" id="ARBA00022679"/>
    </source>
</evidence>
<dbReference type="Proteomes" id="UP000199647">
    <property type="component" value="Unassembled WGS sequence"/>
</dbReference>
<dbReference type="InterPro" id="IPR016181">
    <property type="entry name" value="Acyl_CoA_acyltransferase"/>
</dbReference>
<dbReference type="Pfam" id="PF00583">
    <property type="entry name" value="Acetyltransf_1"/>
    <property type="match status" value="1"/>
</dbReference>
<name>A0A1H9GQS7_9HYPH</name>
<sequence>MAEGAGEDLTIEALEPEAAEAALPDLAAVLVDAVAGGASVNFMAGFTTTEAETFWRGQLPGVADGTRTILVARAAGGRILGTVVVTLAPQPNAPHRAEIGKMLVHSSVRRRGLGRRLLAAAEASALASGRTLLILDTQSGSPGEALYRSCGWTETGVLPGHSFTPEGVLASATFFYKKIEP</sequence>